<dbReference type="PROSITE" id="PS51450">
    <property type="entry name" value="LRR"/>
    <property type="match status" value="1"/>
</dbReference>
<dbReference type="InterPro" id="IPR001611">
    <property type="entry name" value="Leu-rich_rpt"/>
</dbReference>
<organism evidence="5 6">
    <name type="scientific">Coilia grayii</name>
    <name type="common">Gray's grenadier anchovy</name>
    <dbReference type="NCBI Taxonomy" id="363190"/>
    <lineage>
        <taxon>Eukaryota</taxon>
        <taxon>Metazoa</taxon>
        <taxon>Chordata</taxon>
        <taxon>Craniata</taxon>
        <taxon>Vertebrata</taxon>
        <taxon>Euteleostomi</taxon>
        <taxon>Actinopterygii</taxon>
        <taxon>Neopterygii</taxon>
        <taxon>Teleostei</taxon>
        <taxon>Clupei</taxon>
        <taxon>Clupeiformes</taxon>
        <taxon>Clupeoidei</taxon>
        <taxon>Engraulidae</taxon>
        <taxon>Coilinae</taxon>
        <taxon>Coilia</taxon>
    </lineage>
</organism>
<feature type="compositionally biased region" description="Acidic residues" evidence="3">
    <location>
        <begin position="86"/>
        <end position="110"/>
    </location>
</feature>
<keyword evidence="1" id="KW-0433">Leucine-rich repeat</keyword>
<dbReference type="SMART" id="SM00369">
    <property type="entry name" value="LRR_TYP"/>
    <property type="match status" value="3"/>
</dbReference>
<dbReference type="PANTHER" id="PTHR48051:SF51">
    <property type="entry name" value="LEUCINE-RICH REPEAT-CONTAINING PROTEIN 10B"/>
    <property type="match status" value="1"/>
</dbReference>
<dbReference type="InterPro" id="IPR003591">
    <property type="entry name" value="Leu-rich_rpt_typical-subtyp"/>
</dbReference>
<keyword evidence="6" id="KW-1185">Reference proteome</keyword>
<dbReference type="Gene3D" id="3.80.10.10">
    <property type="entry name" value="Ribonuclease Inhibitor"/>
    <property type="match status" value="1"/>
</dbReference>
<evidence type="ECO:0000313" key="6">
    <source>
        <dbReference type="Proteomes" id="UP001591681"/>
    </source>
</evidence>
<dbReference type="PANTHER" id="PTHR48051">
    <property type="match status" value="1"/>
</dbReference>
<evidence type="ECO:0000313" key="5">
    <source>
        <dbReference type="EMBL" id="KAL2093774.1"/>
    </source>
</evidence>
<dbReference type="EMBL" id="JBHFQA010000009">
    <property type="protein sequence ID" value="KAL2093774.1"/>
    <property type="molecule type" value="Genomic_DNA"/>
</dbReference>
<dbReference type="SUPFAM" id="SSF52058">
    <property type="entry name" value="L domain-like"/>
    <property type="match status" value="1"/>
</dbReference>
<dbReference type="Proteomes" id="UP001591681">
    <property type="component" value="Unassembled WGS sequence"/>
</dbReference>
<comment type="caution">
    <text evidence="5">The sequence shown here is derived from an EMBL/GenBank/DDBJ whole genome shotgun (WGS) entry which is preliminary data.</text>
</comment>
<proteinExistence type="predicted"/>
<dbReference type="AlphaFoldDB" id="A0ABD1K3U1"/>
<evidence type="ECO:0000256" key="2">
    <source>
        <dbReference type="ARBA" id="ARBA00022737"/>
    </source>
</evidence>
<dbReference type="InterPro" id="IPR050216">
    <property type="entry name" value="LRR_domain-containing"/>
</dbReference>
<evidence type="ECO:0000259" key="4">
    <source>
        <dbReference type="Pfam" id="PF23598"/>
    </source>
</evidence>
<evidence type="ECO:0000256" key="3">
    <source>
        <dbReference type="SAM" id="MobiDB-lite"/>
    </source>
</evidence>
<dbReference type="Pfam" id="PF23598">
    <property type="entry name" value="LRR_14"/>
    <property type="match status" value="1"/>
</dbReference>
<reference evidence="5 6" key="1">
    <citation type="submission" date="2024-09" db="EMBL/GenBank/DDBJ databases">
        <title>A chromosome-level genome assembly of Gray's grenadier anchovy, Coilia grayii.</title>
        <authorList>
            <person name="Fu Z."/>
        </authorList>
    </citation>
    <scope>NUCLEOTIDE SEQUENCE [LARGE SCALE GENOMIC DNA]</scope>
    <source>
        <strain evidence="5">G4</strain>
        <tissue evidence="5">Muscle</tissue>
    </source>
</reference>
<keyword evidence="2" id="KW-0677">Repeat</keyword>
<protein>
    <recommendedName>
        <fullName evidence="4">Disease resistance R13L4/SHOC-2-like LRR domain-containing protein</fullName>
    </recommendedName>
</protein>
<feature type="domain" description="Disease resistance R13L4/SHOC-2-like LRR" evidence="4">
    <location>
        <begin position="136"/>
        <end position="243"/>
    </location>
</feature>
<gene>
    <name evidence="5" type="ORF">ACEWY4_011086</name>
</gene>
<dbReference type="InterPro" id="IPR032675">
    <property type="entry name" value="LRR_dom_sf"/>
</dbReference>
<name>A0ABD1K3U1_9TELE</name>
<feature type="compositionally biased region" description="Acidic residues" evidence="3">
    <location>
        <begin position="64"/>
        <end position="77"/>
    </location>
</feature>
<dbReference type="InterPro" id="IPR055414">
    <property type="entry name" value="LRR_R13L4/SHOC2-like"/>
</dbReference>
<sequence>MDFHRLVHFAGGQVTVVSALWHPGSAVSAVTPAGARESASPPRSTHRVCCESRNNLAGMSFGGEEGEEEGKGEDEETEKVIKKEEGEEEEAPAEVEKEKEEEEEEEEDDLPTGVDDLLASGDPVLDLSSKKFRRIPRQVYGLEHLEKLYLCMNRLRKVPEGITQLQGLRTLALDFNKLDDVPLAVCQLVNLTCLYLGSNRLISLPPEMRQLQALRCLWVDSNYFQIFPKQLYDLPNLRSLQFGDNRLRTLPSDFAERMESLRGLWLYGNRFEVSRWCHRDVTFRRHAQTSLEQRLQAEGFPFPLNPNMAETSVVAPVPITRGKFPLRQMEQAYRAAQGQGVVRRLIGSPQPGRAAPARPAEPETRNPICPGALYWFIQKWLFV</sequence>
<evidence type="ECO:0000256" key="1">
    <source>
        <dbReference type="ARBA" id="ARBA00022614"/>
    </source>
</evidence>
<feature type="region of interest" description="Disordered" evidence="3">
    <location>
        <begin position="32"/>
        <end position="118"/>
    </location>
</feature>
<accession>A0ABD1K3U1</accession>